<keyword evidence="1" id="KW-0547">Nucleotide-binding</keyword>
<proteinExistence type="predicted"/>
<dbReference type="Proteomes" id="UP001211907">
    <property type="component" value="Unassembled WGS sequence"/>
</dbReference>
<evidence type="ECO:0000313" key="3">
    <source>
        <dbReference type="EMBL" id="KAJ3079119.1"/>
    </source>
</evidence>
<reference evidence="3" key="1">
    <citation type="submission" date="2020-05" db="EMBL/GenBank/DDBJ databases">
        <title>Phylogenomic resolution of chytrid fungi.</title>
        <authorList>
            <person name="Stajich J.E."/>
            <person name="Amses K."/>
            <person name="Simmons R."/>
            <person name="Seto K."/>
            <person name="Myers J."/>
            <person name="Bonds A."/>
            <person name="Quandt C.A."/>
            <person name="Barry K."/>
            <person name="Liu P."/>
            <person name="Grigoriev I."/>
            <person name="Longcore J.E."/>
            <person name="James T.Y."/>
        </authorList>
    </citation>
    <scope>NUCLEOTIDE SEQUENCE</scope>
    <source>
        <strain evidence="3">JEL0513</strain>
    </source>
</reference>
<accession>A0AAD5SL46</accession>
<organism evidence="3 4">
    <name type="scientific">Physocladia obscura</name>
    <dbReference type="NCBI Taxonomy" id="109957"/>
    <lineage>
        <taxon>Eukaryota</taxon>
        <taxon>Fungi</taxon>
        <taxon>Fungi incertae sedis</taxon>
        <taxon>Chytridiomycota</taxon>
        <taxon>Chytridiomycota incertae sedis</taxon>
        <taxon>Chytridiomycetes</taxon>
        <taxon>Chytridiales</taxon>
        <taxon>Chytriomycetaceae</taxon>
        <taxon>Physocladia</taxon>
    </lineage>
</organism>
<sequence>FVQTTNETLFETLSTDGANISAGLVKGASLNLLAKSAAPPAGCAVIQVSSDCNVYLLVKGTVDFDAEIVKLNASKAKAVAALVELQKKLNAPDYKTKVKAEVQEANLAKKTTLETEVSTLDGAIKNFESLKNE</sequence>
<name>A0AAD5SL46_9FUNG</name>
<evidence type="ECO:0000313" key="4">
    <source>
        <dbReference type="Proteomes" id="UP001211907"/>
    </source>
</evidence>
<keyword evidence="4" id="KW-1185">Reference proteome</keyword>
<dbReference type="GO" id="GO:0005524">
    <property type="term" value="F:ATP binding"/>
    <property type="evidence" value="ECO:0007669"/>
    <property type="project" value="UniProtKB-KW"/>
</dbReference>
<gene>
    <name evidence="3" type="ORF">HK100_010507</name>
</gene>
<dbReference type="AlphaFoldDB" id="A0AAD5SL46"/>
<evidence type="ECO:0000256" key="1">
    <source>
        <dbReference type="ARBA" id="ARBA00022741"/>
    </source>
</evidence>
<dbReference type="EMBL" id="JADGJH010005825">
    <property type="protein sequence ID" value="KAJ3079119.1"/>
    <property type="molecule type" value="Genomic_DNA"/>
</dbReference>
<evidence type="ECO:0000256" key="2">
    <source>
        <dbReference type="ARBA" id="ARBA00022840"/>
    </source>
</evidence>
<keyword evidence="2" id="KW-0067">ATP-binding</keyword>
<dbReference type="Gene3D" id="1.10.287.380">
    <property type="entry name" value="Valyl-tRNA synthetase, C-terminal domain"/>
    <property type="match status" value="1"/>
</dbReference>
<comment type="caution">
    <text evidence="3">The sequence shown here is derived from an EMBL/GenBank/DDBJ whole genome shotgun (WGS) entry which is preliminary data.</text>
</comment>
<feature type="non-terminal residue" evidence="3">
    <location>
        <position position="133"/>
    </location>
</feature>
<dbReference type="InterPro" id="IPR037118">
    <property type="entry name" value="Val-tRNA_synth_C_sf"/>
</dbReference>
<protein>
    <submittedName>
        <fullName evidence="3">Uncharacterized protein</fullName>
    </submittedName>
</protein>